<dbReference type="AlphaFoldDB" id="A0A1G5L9P0"/>
<dbReference type="RefSeq" id="WP_090924351.1">
    <property type="nucleotide sequence ID" value="NZ_FMVM01000021.1"/>
</dbReference>
<dbReference type="Proteomes" id="UP000198538">
    <property type="component" value="Unassembled WGS sequence"/>
</dbReference>
<reference evidence="2" key="1">
    <citation type="submission" date="2016-10" db="EMBL/GenBank/DDBJ databases">
        <authorList>
            <person name="Varghese N."/>
            <person name="Submissions S."/>
        </authorList>
    </citation>
    <scope>NUCLEOTIDE SEQUENCE [LARGE SCALE GENOMIC DNA]</scope>
    <source>
        <strain evidence="2">BL9</strain>
    </source>
</reference>
<protein>
    <submittedName>
        <fullName evidence="1">Uncharacterized protein</fullName>
    </submittedName>
</protein>
<evidence type="ECO:0000313" key="2">
    <source>
        <dbReference type="Proteomes" id="UP000198538"/>
    </source>
</evidence>
<keyword evidence="2" id="KW-1185">Reference proteome</keyword>
<organism evidence="1 2">
    <name type="scientific">Paenibacillus polysaccharolyticus</name>
    <dbReference type="NCBI Taxonomy" id="582692"/>
    <lineage>
        <taxon>Bacteria</taxon>
        <taxon>Bacillati</taxon>
        <taxon>Bacillota</taxon>
        <taxon>Bacilli</taxon>
        <taxon>Bacillales</taxon>
        <taxon>Paenibacillaceae</taxon>
        <taxon>Paenibacillus</taxon>
    </lineage>
</organism>
<proteinExistence type="predicted"/>
<evidence type="ECO:0000313" key="1">
    <source>
        <dbReference type="EMBL" id="SCZ09048.1"/>
    </source>
</evidence>
<accession>A0A1G5L9P0</accession>
<sequence>MGNMDGNQADEVEVFGLFGGDLPVMHQSRKPDCGKWIGDCPHNAPVGAKDQIKFKMNVREERKQCADGKMMYIHDCIRNRA</sequence>
<dbReference type="EMBL" id="FMVM01000021">
    <property type="protein sequence ID" value="SCZ09048.1"/>
    <property type="molecule type" value="Genomic_DNA"/>
</dbReference>
<gene>
    <name evidence="1" type="ORF">SAMN05720606_12166</name>
</gene>
<name>A0A1G5L9P0_9BACL</name>